<keyword evidence="3" id="KW-1185">Reference proteome</keyword>
<dbReference type="Proteomes" id="UP000078555">
    <property type="component" value="Unassembled WGS sequence"/>
</dbReference>
<sequence length="126" mass="14293">MERHMGTPLSAIPFMALLLCKMNTFSKLCPTFYPPVGLQNWRMRIKKSASPYNGYFTPKTGTYMLGEKQKKKKKNQYTWLCNYEPSCVEPFVVIASTKVVVPYSPPPSFEVTLRGEGKKLKCGAKS</sequence>
<accession>A0A1A8YVF0</accession>
<proteinExistence type="predicted"/>
<organism evidence="2 3">
    <name type="scientific">Plasmodium ovale wallikeri</name>
    <dbReference type="NCBI Taxonomy" id="864142"/>
    <lineage>
        <taxon>Eukaryota</taxon>
        <taxon>Sar</taxon>
        <taxon>Alveolata</taxon>
        <taxon>Apicomplexa</taxon>
        <taxon>Aconoidasida</taxon>
        <taxon>Haemosporida</taxon>
        <taxon>Plasmodiidae</taxon>
        <taxon>Plasmodium</taxon>
        <taxon>Plasmodium (Plasmodium)</taxon>
    </lineage>
</organism>
<name>A0A1A8YVF0_PLAOA</name>
<dbReference type="AlphaFoldDB" id="A0A1A8YVF0"/>
<reference evidence="3" key="1">
    <citation type="submission" date="2016-05" db="EMBL/GenBank/DDBJ databases">
        <authorList>
            <person name="Naeem Raeece"/>
        </authorList>
    </citation>
    <scope>NUCLEOTIDE SEQUENCE [LARGE SCALE GENOMIC DNA]</scope>
</reference>
<gene>
    <name evidence="2" type="ORF">POVWA1_027830</name>
</gene>
<keyword evidence="1" id="KW-0732">Signal</keyword>
<evidence type="ECO:0000313" key="2">
    <source>
        <dbReference type="EMBL" id="SBT35530.1"/>
    </source>
</evidence>
<protein>
    <submittedName>
        <fullName evidence="2">Uncharacterized protein</fullName>
    </submittedName>
</protein>
<feature type="chain" id="PRO_5008382184" evidence="1">
    <location>
        <begin position="27"/>
        <end position="126"/>
    </location>
</feature>
<feature type="signal peptide" evidence="1">
    <location>
        <begin position="1"/>
        <end position="26"/>
    </location>
</feature>
<evidence type="ECO:0000313" key="3">
    <source>
        <dbReference type="Proteomes" id="UP000078555"/>
    </source>
</evidence>
<dbReference type="EMBL" id="FLRD01000084">
    <property type="protein sequence ID" value="SBT35530.1"/>
    <property type="molecule type" value="Genomic_DNA"/>
</dbReference>
<evidence type="ECO:0000256" key="1">
    <source>
        <dbReference type="SAM" id="SignalP"/>
    </source>
</evidence>